<name>A0A6J7WK11_9CAUD</name>
<proteinExistence type="predicted"/>
<gene>
    <name evidence="1" type="ORF">UFOVP185_41</name>
</gene>
<protein>
    <submittedName>
        <fullName evidence="1">Uncharacterized protein</fullName>
    </submittedName>
</protein>
<accession>A0A6J7WK11</accession>
<evidence type="ECO:0000313" key="1">
    <source>
        <dbReference type="EMBL" id="CAB5214253.1"/>
    </source>
</evidence>
<sequence length="165" mass="18257">MRVIPHTYMSDPVCLSQFSVTFNTPNTVDTCNFIENITYYKTNIINGVTFDYGYFIPNPTPRPDVLFVSGIAPDGKYYPVFTGTDGTYYGTIGQFFNGSFNGLWFVDKCNYNYVWANTGPTGISQCGGVLYGKAQNIGDNIWYPLAGGMGQGGSNKIILKYKSNC</sequence>
<organism evidence="1">
    <name type="scientific">uncultured Caudovirales phage</name>
    <dbReference type="NCBI Taxonomy" id="2100421"/>
    <lineage>
        <taxon>Viruses</taxon>
        <taxon>Duplodnaviria</taxon>
        <taxon>Heunggongvirae</taxon>
        <taxon>Uroviricota</taxon>
        <taxon>Caudoviricetes</taxon>
        <taxon>Peduoviridae</taxon>
        <taxon>Maltschvirus</taxon>
        <taxon>Maltschvirus maltsch</taxon>
    </lineage>
</organism>
<reference evidence="1" key="1">
    <citation type="submission" date="2020-05" db="EMBL/GenBank/DDBJ databases">
        <authorList>
            <person name="Chiriac C."/>
            <person name="Salcher M."/>
            <person name="Ghai R."/>
            <person name="Kavagutti S V."/>
        </authorList>
    </citation>
    <scope>NUCLEOTIDE SEQUENCE</scope>
</reference>
<dbReference type="EMBL" id="LR798242">
    <property type="protein sequence ID" value="CAB5214253.1"/>
    <property type="molecule type" value="Genomic_DNA"/>
</dbReference>